<dbReference type="HAMAP" id="MF_01866">
    <property type="entry name" value="UPF0745"/>
    <property type="match status" value="1"/>
</dbReference>
<proteinExistence type="inferred from homology"/>
<organism evidence="3 4">
    <name type="scientific">Endozoicomonas gorgoniicola</name>
    <dbReference type="NCBI Taxonomy" id="1234144"/>
    <lineage>
        <taxon>Bacteria</taxon>
        <taxon>Pseudomonadati</taxon>
        <taxon>Pseudomonadota</taxon>
        <taxon>Gammaproteobacteria</taxon>
        <taxon>Oceanospirillales</taxon>
        <taxon>Endozoicomonadaceae</taxon>
        <taxon>Endozoicomonas</taxon>
    </lineage>
</organism>
<evidence type="ECO:0000259" key="2">
    <source>
        <dbReference type="PROSITE" id="PS51648"/>
    </source>
</evidence>
<comment type="caution">
    <text evidence="3">The sequence shown here is derived from an EMBL/GenBank/DDBJ whole genome shotgun (WGS) entry which is preliminary data.</text>
</comment>
<reference evidence="3 4" key="1">
    <citation type="submission" date="2022-10" db="EMBL/GenBank/DDBJ databases">
        <title>High-quality genome sequences of two octocoral-associated bacteria, Endozoicomonas euniceicola EF212 and Endozoicomonas gorgoniicola PS125.</title>
        <authorList>
            <person name="Chiou Y.-J."/>
            <person name="Chen Y.-H."/>
        </authorList>
    </citation>
    <scope>NUCLEOTIDE SEQUENCE [LARGE SCALE GENOMIC DNA]</scope>
    <source>
        <strain evidence="3 4">PS125</strain>
    </source>
</reference>
<dbReference type="PANTHER" id="PTHR38109:SF1">
    <property type="entry name" value="PROTEIN YCGL"/>
    <property type="match status" value="1"/>
</dbReference>
<dbReference type="EMBL" id="JAPFCC010000001">
    <property type="protein sequence ID" value="MCW7551269.1"/>
    <property type="molecule type" value="Genomic_DNA"/>
</dbReference>
<evidence type="ECO:0000313" key="3">
    <source>
        <dbReference type="EMBL" id="MCW7551269.1"/>
    </source>
</evidence>
<dbReference type="Proteomes" id="UP001209854">
    <property type="component" value="Unassembled WGS sequence"/>
</dbReference>
<dbReference type="SUPFAM" id="SSF160191">
    <property type="entry name" value="YcgL-like"/>
    <property type="match status" value="1"/>
</dbReference>
<keyword evidence="4" id="KW-1185">Reference proteome</keyword>
<dbReference type="PROSITE" id="PS51648">
    <property type="entry name" value="YCGL"/>
    <property type="match status" value="1"/>
</dbReference>
<dbReference type="Gene3D" id="3.10.510.20">
    <property type="entry name" value="YcgL domain"/>
    <property type="match status" value="1"/>
</dbReference>
<dbReference type="InterPro" id="IPR027354">
    <property type="entry name" value="YcgL_dom"/>
</dbReference>
<protein>
    <recommendedName>
        <fullName evidence="1">YcgL domain-containing protein NX722_01155</fullName>
    </recommendedName>
</protein>
<dbReference type="InterPro" id="IPR038068">
    <property type="entry name" value="YcgL-like_sf"/>
</dbReference>
<name>A0ABT3MPH2_9GAMM</name>
<feature type="domain" description="YcgL" evidence="2">
    <location>
        <begin position="4"/>
        <end position="88"/>
    </location>
</feature>
<gene>
    <name evidence="3" type="ORF">NX722_01155</name>
</gene>
<sequence length="88" mass="10344">MKKLLVSIYKSSRRDEMYLYVQKQERLQKVPAPLLEVFGKEQHVMDLLLTPERQLARAEADQVINDIETRGFFLQMPPSDLDSQDVQH</sequence>
<dbReference type="RefSeq" id="WP_262566332.1">
    <property type="nucleotide sequence ID" value="NZ_JAPFCC010000001.1"/>
</dbReference>
<dbReference type="Pfam" id="PF05166">
    <property type="entry name" value="YcgL"/>
    <property type="match status" value="1"/>
</dbReference>
<dbReference type="PANTHER" id="PTHR38109">
    <property type="entry name" value="PROTEIN YCGL"/>
    <property type="match status" value="1"/>
</dbReference>
<accession>A0ABT3MPH2</accession>
<evidence type="ECO:0000256" key="1">
    <source>
        <dbReference type="HAMAP-Rule" id="MF_01866"/>
    </source>
</evidence>
<evidence type="ECO:0000313" key="4">
    <source>
        <dbReference type="Proteomes" id="UP001209854"/>
    </source>
</evidence>